<name>A0A2K8N387_9BACL</name>
<dbReference type="RefSeq" id="WP_100666762.1">
    <property type="nucleotide sequence ID" value="NZ_CP024955.1"/>
</dbReference>
<dbReference type="EMBL" id="CP024955">
    <property type="protein sequence ID" value="ATY83926.1"/>
    <property type="molecule type" value="Genomic_DNA"/>
</dbReference>
<keyword evidence="3" id="KW-1185">Reference proteome</keyword>
<evidence type="ECO:0000313" key="2">
    <source>
        <dbReference type="EMBL" id="ATY83926.1"/>
    </source>
</evidence>
<dbReference type="KEGG" id="kyr:CVV65_02220"/>
<reference evidence="3" key="1">
    <citation type="submission" date="2017-11" db="EMBL/GenBank/DDBJ databases">
        <title>Complete Genome Sequence of Kyrpidia sp. Strain EA-1, a thermophilic, hydrogen-oxidizing Bacterium, isolated from the Azores.</title>
        <authorList>
            <person name="Reiner J.E."/>
            <person name="Lapp C.J."/>
            <person name="Bunk B."/>
            <person name="Gescher J."/>
        </authorList>
    </citation>
    <scope>NUCLEOTIDE SEQUENCE [LARGE SCALE GENOMIC DNA]</scope>
    <source>
        <strain evidence="3">EA-1</strain>
    </source>
</reference>
<evidence type="ECO:0008006" key="4">
    <source>
        <dbReference type="Google" id="ProtNLM"/>
    </source>
</evidence>
<organism evidence="2 3">
    <name type="scientific">Kyrpidia spormannii</name>
    <dbReference type="NCBI Taxonomy" id="2055160"/>
    <lineage>
        <taxon>Bacteria</taxon>
        <taxon>Bacillati</taxon>
        <taxon>Bacillota</taxon>
        <taxon>Bacilli</taxon>
        <taxon>Bacillales</taxon>
        <taxon>Alicyclobacillaceae</taxon>
        <taxon>Kyrpidia</taxon>
    </lineage>
</organism>
<dbReference type="OrthoDB" id="1653343at2"/>
<evidence type="ECO:0000313" key="3">
    <source>
        <dbReference type="Proteomes" id="UP000231932"/>
    </source>
</evidence>
<dbReference type="Proteomes" id="UP000231932">
    <property type="component" value="Chromosome"/>
</dbReference>
<accession>A0A2K8N387</accession>
<feature type="region of interest" description="Disordered" evidence="1">
    <location>
        <begin position="139"/>
        <end position="162"/>
    </location>
</feature>
<sequence length="402" mass="43374">MSFAEGVAREVVPREELNAGLQAKIEYLDGFKARLTEPRTGRSVTLDLRDRKTDYLRLGIFDQNGKLLKPVSGFVDGYSVFVPARQPDGHQVFEGRQTLSGAYRSDGLAVLSSTWALQDGKLELRDVRFLTVGPKAAAADPSLDNQPAPKYPVGSEFSEPGTWPPETILDSRYADMDGDGVRDSVLLLGTRRPDNGAMWWNISPAVVDGATGASHIFRLDGEDQGYSPLLWVGPLGEAGQKVILASIETGGSGGTSYYSLWTVKDGLLHPVIDTAVLSDGVGKEASVRFLPGFLAELRIPSVHVQWTFDVSDRKDEYIALGLYNDQGRLLKNQEGWVDPLSSLTPVDENGDGVYDALIGKQAIAGAAHVDRLGTAVSRWVLSGGQLTLQSVRVEPTPPAPGA</sequence>
<dbReference type="AlphaFoldDB" id="A0A2K8N387"/>
<gene>
    <name evidence="2" type="ORF">CVV65_02220</name>
</gene>
<evidence type="ECO:0000256" key="1">
    <source>
        <dbReference type="SAM" id="MobiDB-lite"/>
    </source>
</evidence>
<protein>
    <recommendedName>
        <fullName evidence="4">VCBS repeat-containing protein</fullName>
    </recommendedName>
</protein>
<proteinExistence type="predicted"/>